<dbReference type="AlphaFoldDB" id="A0A0H3U9E8"/>
<dbReference type="EMBL" id="KF540228">
    <property type="protein sequence ID" value="AIF26368.1"/>
    <property type="molecule type" value="Genomic_DNA"/>
</dbReference>
<evidence type="ECO:0000313" key="1">
    <source>
        <dbReference type="EMBL" id="AIF26368.1"/>
    </source>
</evidence>
<protein>
    <submittedName>
        <fullName evidence="1">Uncharacterized protein</fullName>
    </submittedName>
</protein>
<proteinExistence type="predicted"/>
<accession>A0A0H3U9E8</accession>
<reference evidence="1" key="1">
    <citation type="submission" date="2013-08" db="EMBL/GenBank/DDBJ databases">
        <title>Comparison of modified E. coli strains.</title>
        <authorList>
            <person name="Juergensen J."/>
            <person name="Bonge A."/>
            <person name="Streit W.R."/>
        </authorList>
    </citation>
    <scope>NUCLEOTIDE SEQUENCE</scope>
</reference>
<organism evidence="1">
    <name type="scientific">uncultured bacterium fosmid pJB16B1</name>
    <dbReference type="NCBI Taxonomy" id="1478054"/>
    <lineage>
        <taxon>Bacteria</taxon>
        <taxon>environmental samples</taxon>
    </lineage>
</organism>
<sequence>MNANLINQIIRVNPERLDRPLPTMHARQHHSFTVYLVGLPTDVTSVVLRAFTPGGAGYVDIPVGLRPNLTSGIAYLIGTCFQTAGSAAYEIHAYDARGNSTSLGCGKVEIDAFTVSGSPIVPGAEVVLDRIKDASGNYHTIKAVPDGNGGYTTIIDDAN</sequence>
<name>A0A0H3U9E8_9BACT</name>